<feature type="non-terminal residue" evidence="1">
    <location>
        <position position="39"/>
    </location>
</feature>
<gene>
    <name evidence="1" type="ORF">LCGC14_2862240</name>
</gene>
<name>A0A0F9ADM3_9ZZZZ</name>
<reference evidence="1" key="1">
    <citation type="journal article" date="2015" name="Nature">
        <title>Complex archaea that bridge the gap between prokaryotes and eukaryotes.</title>
        <authorList>
            <person name="Spang A."/>
            <person name="Saw J.H."/>
            <person name="Jorgensen S.L."/>
            <person name="Zaremba-Niedzwiedzka K."/>
            <person name="Martijn J."/>
            <person name="Lind A.E."/>
            <person name="van Eijk R."/>
            <person name="Schleper C."/>
            <person name="Guy L."/>
            <person name="Ettema T.J."/>
        </authorList>
    </citation>
    <scope>NUCLEOTIDE SEQUENCE</scope>
</reference>
<dbReference type="AlphaFoldDB" id="A0A0F9ADM3"/>
<accession>A0A0F9ADM3</accession>
<organism evidence="1">
    <name type="scientific">marine sediment metagenome</name>
    <dbReference type="NCBI Taxonomy" id="412755"/>
    <lineage>
        <taxon>unclassified sequences</taxon>
        <taxon>metagenomes</taxon>
        <taxon>ecological metagenomes</taxon>
    </lineage>
</organism>
<comment type="caution">
    <text evidence="1">The sequence shown here is derived from an EMBL/GenBank/DDBJ whole genome shotgun (WGS) entry which is preliminary data.</text>
</comment>
<evidence type="ECO:0000313" key="1">
    <source>
        <dbReference type="EMBL" id="KKK76574.1"/>
    </source>
</evidence>
<proteinExistence type="predicted"/>
<dbReference type="EMBL" id="LAZR01055345">
    <property type="protein sequence ID" value="KKK76574.1"/>
    <property type="molecule type" value="Genomic_DNA"/>
</dbReference>
<sequence length="39" mass="4402">MRTEFETATENAALKQAIVARIQSQGPIPFRDFMDAALY</sequence>
<protein>
    <submittedName>
        <fullName evidence="1">Uncharacterized protein</fullName>
    </submittedName>
</protein>